<evidence type="ECO:0008006" key="4">
    <source>
        <dbReference type="Google" id="ProtNLM"/>
    </source>
</evidence>
<dbReference type="InterPro" id="IPR036388">
    <property type="entry name" value="WH-like_DNA-bd_sf"/>
</dbReference>
<reference evidence="2 3" key="2">
    <citation type="submission" date="2018-06" db="EMBL/GenBank/DDBJ databases">
        <authorList>
            <person name="Zhirakovskaya E."/>
        </authorList>
    </citation>
    <scope>NUCLEOTIDE SEQUENCE [LARGE SCALE GENOMIC DNA]</scope>
    <source>
        <strain evidence="2 3">FBKL4.011</strain>
    </source>
</reference>
<name>A0A364K1R3_9BACL</name>
<dbReference type="OrthoDB" id="6008408at2"/>
<feature type="compositionally biased region" description="Basic and acidic residues" evidence="1">
    <location>
        <begin position="7"/>
        <end position="25"/>
    </location>
</feature>
<comment type="caution">
    <text evidence="2">The sequence shown here is derived from an EMBL/GenBank/DDBJ whole genome shotgun (WGS) entry which is preliminary data.</text>
</comment>
<dbReference type="Proteomes" id="UP000251213">
    <property type="component" value="Unassembled WGS sequence"/>
</dbReference>
<evidence type="ECO:0000256" key="1">
    <source>
        <dbReference type="SAM" id="MobiDB-lite"/>
    </source>
</evidence>
<gene>
    <name evidence="2" type="ORF">DL897_15340</name>
</gene>
<sequence>MTKRKRNTEYQREKRGSVTKEEYEKQRKKQKESKVDQLKVLIKEHPEASNYKLSKMLEVSEAYIRKLKKQIL</sequence>
<keyword evidence="3" id="KW-1185">Reference proteome</keyword>
<dbReference type="RefSeq" id="WP_113659999.1">
    <property type="nucleotide sequence ID" value="NZ_KZ845673.1"/>
</dbReference>
<proteinExistence type="predicted"/>
<evidence type="ECO:0000313" key="3">
    <source>
        <dbReference type="Proteomes" id="UP000251213"/>
    </source>
</evidence>
<accession>A0A364K1R3</accession>
<evidence type="ECO:0000313" key="2">
    <source>
        <dbReference type="EMBL" id="RAL21957.1"/>
    </source>
</evidence>
<reference evidence="2 3" key="1">
    <citation type="submission" date="2018-06" db="EMBL/GenBank/DDBJ databases">
        <title>Thermoflavimicrobium daqus sp. nov., a thermophilic microbe isolated from Moutai-flavour Daqu.</title>
        <authorList>
            <person name="Wang X."/>
            <person name="Zhou H."/>
        </authorList>
    </citation>
    <scope>NUCLEOTIDE SEQUENCE [LARGE SCALE GENOMIC DNA]</scope>
    <source>
        <strain evidence="2 3">FBKL4.011</strain>
    </source>
</reference>
<dbReference type="EMBL" id="QJKK01000011">
    <property type="protein sequence ID" value="RAL21957.1"/>
    <property type="molecule type" value="Genomic_DNA"/>
</dbReference>
<protein>
    <recommendedName>
        <fullName evidence="4">Helix-turn-helix domain-containing protein</fullName>
    </recommendedName>
</protein>
<dbReference type="AlphaFoldDB" id="A0A364K1R3"/>
<feature type="region of interest" description="Disordered" evidence="1">
    <location>
        <begin position="1"/>
        <end position="35"/>
    </location>
</feature>
<dbReference type="Gene3D" id="1.10.10.10">
    <property type="entry name" value="Winged helix-like DNA-binding domain superfamily/Winged helix DNA-binding domain"/>
    <property type="match status" value="1"/>
</dbReference>
<organism evidence="2 3">
    <name type="scientific">Thermoflavimicrobium daqui</name>
    <dbReference type="NCBI Taxonomy" id="2137476"/>
    <lineage>
        <taxon>Bacteria</taxon>
        <taxon>Bacillati</taxon>
        <taxon>Bacillota</taxon>
        <taxon>Bacilli</taxon>
        <taxon>Bacillales</taxon>
        <taxon>Thermoactinomycetaceae</taxon>
        <taxon>Thermoflavimicrobium</taxon>
    </lineage>
</organism>
<dbReference type="PROSITE" id="PS50096">
    <property type="entry name" value="IQ"/>
    <property type="match status" value="1"/>
</dbReference>